<evidence type="ECO:0000256" key="9">
    <source>
        <dbReference type="ARBA" id="ARBA00052283"/>
    </source>
</evidence>
<evidence type="ECO:0000256" key="10">
    <source>
        <dbReference type="ARBA" id="ARBA00064715"/>
    </source>
</evidence>
<dbReference type="NCBIfam" id="TIGR01329">
    <property type="entry name" value="cysta_beta_ly_E"/>
    <property type="match status" value="1"/>
</dbReference>
<evidence type="ECO:0000256" key="3">
    <source>
        <dbReference type="ARBA" id="ARBA00012224"/>
    </source>
</evidence>
<dbReference type="EMBL" id="JACGCM010001560">
    <property type="protein sequence ID" value="KAF6153545.1"/>
    <property type="molecule type" value="Genomic_DNA"/>
</dbReference>
<dbReference type="GO" id="GO:0030170">
    <property type="term" value="F:pyridoxal phosphate binding"/>
    <property type="evidence" value="ECO:0007669"/>
    <property type="project" value="InterPro"/>
</dbReference>
<evidence type="ECO:0000256" key="8">
    <source>
        <dbReference type="ARBA" id="ARBA00047213"/>
    </source>
</evidence>
<dbReference type="PANTHER" id="PTHR11808:SF50">
    <property type="entry name" value="CYSTATHIONINE BETA-LYASE"/>
    <property type="match status" value="1"/>
</dbReference>
<dbReference type="InterPro" id="IPR054542">
    <property type="entry name" value="Cys_met_metab_PP"/>
</dbReference>
<dbReference type="GO" id="GO:0005737">
    <property type="term" value="C:cytoplasm"/>
    <property type="evidence" value="ECO:0007669"/>
    <property type="project" value="TreeGrafter"/>
</dbReference>
<reference evidence="14 15" key="1">
    <citation type="journal article" date="2020" name="IScience">
        <title>Genome Sequencing of the Endangered Kingdonia uniflora (Circaeasteraceae, Ranunculales) Reveals Potential Mechanisms of Evolutionary Specialization.</title>
        <authorList>
            <person name="Sun Y."/>
            <person name="Deng T."/>
            <person name="Zhang A."/>
            <person name="Moore M.J."/>
            <person name="Landis J.B."/>
            <person name="Lin N."/>
            <person name="Zhang H."/>
            <person name="Zhang X."/>
            <person name="Huang J."/>
            <person name="Zhang X."/>
            <person name="Sun H."/>
            <person name="Wang H."/>
        </authorList>
    </citation>
    <scope>NUCLEOTIDE SEQUENCE [LARGE SCALE GENOMIC DNA]</scope>
    <source>
        <strain evidence="14">TB1705</strain>
        <tissue evidence="14">Leaf</tissue>
    </source>
</reference>
<evidence type="ECO:0000256" key="5">
    <source>
        <dbReference type="ARBA" id="ARBA00022898"/>
    </source>
</evidence>
<name>A0A7J7MF60_9MAGN</name>
<dbReference type="InterPro" id="IPR015421">
    <property type="entry name" value="PyrdxlP-dep_Trfase_major"/>
</dbReference>
<dbReference type="PROSITE" id="PS00868">
    <property type="entry name" value="CYS_MET_METAB_PP"/>
    <property type="match status" value="1"/>
</dbReference>
<proteinExistence type="inferred from homology"/>
<dbReference type="FunFam" id="3.90.1150.10:FF:000013">
    <property type="entry name" value="Cystathionine beta-lyase"/>
    <property type="match status" value="1"/>
</dbReference>
<dbReference type="InterPro" id="IPR015422">
    <property type="entry name" value="PyrdxlP-dep_Trfase_small"/>
</dbReference>
<accession>A0A7J7MF60</accession>
<keyword evidence="4" id="KW-0028">Amino-acid biosynthesis</keyword>
<comment type="similarity">
    <text evidence="2 13">Belongs to the trans-sulfuration enzymes family.</text>
</comment>
<dbReference type="Proteomes" id="UP000541444">
    <property type="component" value="Unassembled WGS sequence"/>
</dbReference>
<feature type="modified residue" description="N6-(pyridoxal phosphate)lysine" evidence="12">
    <location>
        <position position="271"/>
    </location>
</feature>
<keyword evidence="5 12" id="KW-0663">Pyridoxal phosphate</keyword>
<evidence type="ECO:0000313" key="14">
    <source>
        <dbReference type="EMBL" id="KAF6153545.1"/>
    </source>
</evidence>
<dbReference type="CDD" id="cd00614">
    <property type="entry name" value="CGS_like"/>
    <property type="match status" value="1"/>
</dbReference>
<evidence type="ECO:0000256" key="1">
    <source>
        <dbReference type="ARBA" id="ARBA00001933"/>
    </source>
</evidence>
<dbReference type="Gene3D" id="3.90.1150.10">
    <property type="entry name" value="Aspartate Aminotransferase, domain 1"/>
    <property type="match status" value="1"/>
</dbReference>
<evidence type="ECO:0000256" key="11">
    <source>
        <dbReference type="ARBA" id="ARBA00073814"/>
    </source>
</evidence>
<evidence type="ECO:0000256" key="13">
    <source>
        <dbReference type="RuleBase" id="RU362118"/>
    </source>
</evidence>
<keyword evidence="6" id="KW-0486">Methionine biosynthesis</keyword>
<comment type="cofactor">
    <cofactor evidence="1 13">
        <name>pyridoxal 5'-phosphate</name>
        <dbReference type="ChEBI" id="CHEBI:597326"/>
    </cofactor>
</comment>
<dbReference type="Gene3D" id="3.40.640.10">
    <property type="entry name" value="Type I PLP-dependent aspartate aminotransferase-like (Major domain)"/>
    <property type="match status" value="1"/>
</dbReference>
<evidence type="ECO:0000256" key="2">
    <source>
        <dbReference type="ARBA" id="ARBA00009077"/>
    </source>
</evidence>
<dbReference type="EC" id="4.4.1.13" evidence="3"/>
<comment type="catalytic activity">
    <reaction evidence="9">
        <text>L,L-cystathionine + H2O = L-homocysteine + pyruvate + NH4(+)</text>
        <dbReference type="Rhea" id="RHEA:13965"/>
        <dbReference type="ChEBI" id="CHEBI:15361"/>
        <dbReference type="ChEBI" id="CHEBI:15377"/>
        <dbReference type="ChEBI" id="CHEBI:28938"/>
        <dbReference type="ChEBI" id="CHEBI:58161"/>
        <dbReference type="ChEBI" id="CHEBI:58199"/>
    </reaction>
    <physiologicalReaction direction="left-to-right" evidence="9">
        <dbReference type="Rhea" id="RHEA:13966"/>
    </physiologicalReaction>
</comment>
<sequence>MASVTFNPSCHFLNSDLKEKCLMRRFDRGGFSRLMMPLPVIKKYELKCSREQQMDVRTSALVEDAAESWDEMEINKEPSVSTMLMNFGNSFDPYGALSTPIYQTATFKQPSATEMGVYDYTRGGNPTRDVLESQLAKLDKADRAFCFACGMAALATVTHLVKTGQEIVAGDDIYGGSDRLLSQVLPGKGIVVKRVNMTDLNEVTSAIGPLTKLVWLESPTNPRQQISDIRKISEIAHAHGALVLVDNSLMSPVLSQPLVLGADIAMQSATKFIAGHSDVMAGVLAVKGQSLAEEIAFLQNAEGTGLAPFDCWICLRGIKTMALRIEKQQENAQKIAEFLSYHPRVKNVNYAGLSGHPGCSLHYSQAKGAGSVLSFTTGSLALSKHIVETTKYFKIAISYGSVTSLITMPCFMSHACIPVSDREARGLTEDLVRISVGIEDVNDLIADLDIAIRSRPSKAFYN</sequence>
<dbReference type="AlphaFoldDB" id="A0A7J7MF60"/>
<keyword evidence="15" id="KW-1185">Reference proteome</keyword>
<dbReference type="PIRSF" id="PIRSF001434">
    <property type="entry name" value="CGS"/>
    <property type="match status" value="1"/>
</dbReference>
<comment type="caution">
    <text evidence="14">The sequence shown here is derived from an EMBL/GenBank/DDBJ whole genome shotgun (WGS) entry which is preliminary data.</text>
</comment>
<dbReference type="GO" id="GO:0019346">
    <property type="term" value="P:transsulfuration"/>
    <property type="evidence" value="ECO:0007669"/>
    <property type="project" value="InterPro"/>
</dbReference>
<comment type="subunit">
    <text evidence="10">Forms homodimers. May form homotetramers from two homodimers.</text>
</comment>
<dbReference type="SUPFAM" id="SSF53383">
    <property type="entry name" value="PLP-dependent transferases"/>
    <property type="match status" value="1"/>
</dbReference>
<evidence type="ECO:0000313" key="15">
    <source>
        <dbReference type="Proteomes" id="UP000541444"/>
    </source>
</evidence>
<evidence type="ECO:0000256" key="12">
    <source>
        <dbReference type="PIRSR" id="PIRSR001434-2"/>
    </source>
</evidence>
<dbReference type="FunFam" id="3.40.640.10:FF:000009">
    <property type="entry name" value="Cystathionine gamma-synthase homolog"/>
    <property type="match status" value="1"/>
</dbReference>
<dbReference type="InterPro" id="IPR000277">
    <property type="entry name" value="Cys/Met-Metab_PyrdxlP-dep_enz"/>
</dbReference>
<organism evidence="14 15">
    <name type="scientific">Kingdonia uniflora</name>
    <dbReference type="NCBI Taxonomy" id="39325"/>
    <lineage>
        <taxon>Eukaryota</taxon>
        <taxon>Viridiplantae</taxon>
        <taxon>Streptophyta</taxon>
        <taxon>Embryophyta</taxon>
        <taxon>Tracheophyta</taxon>
        <taxon>Spermatophyta</taxon>
        <taxon>Magnoliopsida</taxon>
        <taxon>Ranunculales</taxon>
        <taxon>Circaeasteraceae</taxon>
        <taxon>Kingdonia</taxon>
    </lineage>
</organism>
<dbReference type="OrthoDB" id="3512640at2759"/>
<evidence type="ECO:0000256" key="4">
    <source>
        <dbReference type="ARBA" id="ARBA00022605"/>
    </source>
</evidence>
<evidence type="ECO:0000256" key="6">
    <source>
        <dbReference type="ARBA" id="ARBA00023167"/>
    </source>
</evidence>
<dbReference type="InterPro" id="IPR006238">
    <property type="entry name" value="Cys_b_lyase_euk"/>
</dbReference>
<gene>
    <name evidence="14" type="ORF">GIB67_027412</name>
</gene>
<dbReference type="Pfam" id="PF01053">
    <property type="entry name" value="Cys_Met_Meta_PP"/>
    <property type="match status" value="1"/>
</dbReference>
<keyword evidence="7" id="KW-0456">Lyase</keyword>
<dbReference type="GO" id="GO:0047804">
    <property type="term" value="F:cysteine-S-conjugate beta-lyase activity"/>
    <property type="evidence" value="ECO:0007669"/>
    <property type="project" value="UniProtKB-EC"/>
</dbReference>
<protein>
    <recommendedName>
        <fullName evidence="11">Cystathionine beta-lyase, chloroplastic</fullName>
        <ecNumber evidence="3">4.4.1.13</ecNumber>
    </recommendedName>
    <alternativeName>
        <fullName evidence="8">Cysteine-S-conjugate beta-lyase</fullName>
    </alternativeName>
</protein>
<dbReference type="PANTHER" id="PTHR11808">
    <property type="entry name" value="TRANS-SULFURATION ENZYME FAMILY MEMBER"/>
    <property type="match status" value="1"/>
</dbReference>
<dbReference type="InterPro" id="IPR015424">
    <property type="entry name" value="PyrdxlP-dep_Trfase"/>
</dbReference>
<dbReference type="GO" id="GO:0071266">
    <property type="term" value="P:'de novo' L-methionine biosynthetic process"/>
    <property type="evidence" value="ECO:0007669"/>
    <property type="project" value="InterPro"/>
</dbReference>
<evidence type="ECO:0000256" key="7">
    <source>
        <dbReference type="ARBA" id="ARBA00023239"/>
    </source>
</evidence>